<protein>
    <submittedName>
        <fullName evidence="2">Uncharacterized protein</fullName>
    </submittedName>
</protein>
<gene>
    <name evidence="2" type="ORF">EVAR_39263_1</name>
</gene>
<dbReference type="EMBL" id="BGZK01000432">
    <property type="protein sequence ID" value="GBP43207.1"/>
    <property type="molecule type" value="Genomic_DNA"/>
</dbReference>
<accession>A0A4C1VZE0</accession>
<comment type="caution">
    <text evidence="2">The sequence shown here is derived from an EMBL/GenBank/DDBJ whole genome shotgun (WGS) entry which is preliminary data.</text>
</comment>
<proteinExistence type="predicted"/>
<feature type="compositionally biased region" description="Low complexity" evidence="1">
    <location>
        <begin position="167"/>
        <end position="177"/>
    </location>
</feature>
<feature type="region of interest" description="Disordered" evidence="1">
    <location>
        <begin position="156"/>
        <end position="195"/>
    </location>
</feature>
<name>A0A4C1VZE0_EUMVA</name>
<sequence>MSLLALYTGLTAVVSQGIWLSELDFHGFILQSDPQIRYSCCSAAVTGKHTELAKLIIPIASGVFATECAVISLQEIFKVGSFKPRNHPSEHKNISTDDIATTIRQLQDNEVACRDANSRSDDYPRLVAYVTSPRRGRRRARRRARRAKIKVNNEYAGRRWGRKARTRPTGAAAAPDDCSGQEAGGLSLPPERGTG</sequence>
<dbReference type="Proteomes" id="UP000299102">
    <property type="component" value="Unassembled WGS sequence"/>
</dbReference>
<dbReference type="AlphaFoldDB" id="A0A4C1VZE0"/>
<reference evidence="2 3" key="1">
    <citation type="journal article" date="2019" name="Commun. Biol.">
        <title>The bagworm genome reveals a unique fibroin gene that provides high tensile strength.</title>
        <authorList>
            <person name="Kono N."/>
            <person name="Nakamura H."/>
            <person name="Ohtoshi R."/>
            <person name="Tomita M."/>
            <person name="Numata K."/>
            <person name="Arakawa K."/>
        </authorList>
    </citation>
    <scope>NUCLEOTIDE SEQUENCE [LARGE SCALE GENOMIC DNA]</scope>
</reference>
<evidence type="ECO:0000256" key="1">
    <source>
        <dbReference type="SAM" id="MobiDB-lite"/>
    </source>
</evidence>
<evidence type="ECO:0000313" key="2">
    <source>
        <dbReference type="EMBL" id="GBP43207.1"/>
    </source>
</evidence>
<evidence type="ECO:0000313" key="3">
    <source>
        <dbReference type="Proteomes" id="UP000299102"/>
    </source>
</evidence>
<organism evidence="2 3">
    <name type="scientific">Eumeta variegata</name>
    <name type="common">Bagworm moth</name>
    <name type="synonym">Eumeta japonica</name>
    <dbReference type="NCBI Taxonomy" id="151549"/>
    <lineage>
        <taxon>Eukaryota</taxon>
        <taxon>Metazoa</taxon>
        <taxon>Ecdysozoa</taxon>
        <taxon>Arthropoda</taxon>
        <taxon>Hexapoda</taxon>
        <taxon>Insecta</taxon>
        <taxon>Pterygota</taxon>
        <taxon>Neoptera</taxon>
        <taxon>Endopterygota</taxon>
        <taxon>Lepidoptera</taxon>
        <taxon>Glossata</taxon>
        <taxon>Ditrysia</taxon>
        <taxon>Tineoidea</taxon>
        <taxon>Psychidae</taxon>
        <taxon>Oiketicinae</taxon>
        <taxon>Eumeta</taxon>
    </lineage>
</organism>
<keyword evidence="3" id="KW-1185">Reference proteome</keyword>